<evidence type="ECO:0000313" key="3">
    <source>
        <dbReference type="EMBL" id="TXF85978.1"/>
    </source>
</evidence>
<evidence type="ECO:0000259" key="2">
    <source>
        <dbReference type="Pfam" id="PF13439"/>
    </source>
</evidence>
<dbReference type="Proteomes" id="UP000321907">
    <property type="component" value="Unassembled WGS sequence"/>
</dbReference>
<keyword evidence="4" id="KW-1185">Reference proteome</keyword>
<dbReference type="PANTHER" id="PTHR12526:SF630">
    <property type="entry name" value="GLYCOSYLTRANSFERASE"/>
    <property type="match status" value="1"/>
</dbReference>
<evidence type="ECO:0000313" key="4">
    <source>
        <dbReference type="Proteomes" id="UP000321907"/>
    </source>
</evidence>
<organism evidence="3 4">
    <name type="scientific">Neolewinella aurantiaca</name>
    <dbReference type="NCBI Taxonomy" id="2602767"/>
    <lineage>
        <taxon>Bacteria</taxon>
        <taxon>Pseudomonadati</taxon>
        <taxon>Bacteroidota</taxon>
        <taxon>Saprospiria</taxon>
        <taxon>Saprospirales</taxon>
        <taxon>Lewinellaceae</taxon>
        <taxon>Neolewinella</taxon>
    </lineage>
</organism>
<evidence type="ECO:0000259" key="1">
    <source>
        <dbReference type="Pfam" id="PF00534"/>
    </source>
</evidence>
<comment type="caution">
    <text evidence="3">The sequence shown here is derived from an EMBL/GenBank/DDBJ whole genome shotgun (WGS) entry which is preliminary data.</text>
</comment>
<dbReference type="SUPFAM" id="SSF53756">
    <property type="entry name" value="UDP-Glycosyltransferase/glycogen phosphorylase"/>
    <property type="match status" value="1"/>
</dbReference>
<feature type="domain" description="Glycosyl transferase family 1" evidence="1">
    <location>
        <begin position="184"/>
        <end position="348"/>
    </location>
</feature>
<proteinExistence type="predicted"/>
<dbReference type="GO" id="GO:0016757">
    <property type="term" value="F:glycosyltransferase activity"/>
    <property type="evidence" value="ECO:0007669"/>
    <property type="project" value="InterPro"/>
</dbReference>
<keyword evidence="3" id="KW-0808">Transferase</keyword>
<dbReference type="InterPro" id="IPR028098">
    <property type="entry name" value="Glyco_trans_4-like_N"/>
</dbReference>
<dbReference type="EMBL" id="VOXD01000043">
    <property type="protein sequence ID" value="TXF85978.1"/>
    <property type="molecule type" value="Genomic_DNA"/>
</dbReference>
<dbReference type="Pfam" id="PF13439">
    <property type="entry name" value="Glyco_transf_4"/>
    <property type="match status" value="1"/>
</dbReference>
<dbReference type="InterPro" id="IPR001296">
    <property type="entry name" value="Glyco_trans_1"/>
</dbReference>
<feature type="domain" description="Glycosyltransferase subfamily 4-like N-terminal" evidence="2">
    <location>
        <begin position="17"/>
        <end position="173"/>
    </location>
</feature>
<dbReference type="PANTHER" id="PTHR12526">
    <property type="entry name" value="GLYCOSYLTRANSFERASE"/>
    <property type="match status" value="1"/>
</dbReference>
<dbReference type="AlphaFoldDB" id="A0A5C7F9C0"/>
<name>A0A5C7F9C0_9BACT</name>
<dbReference type="Gene3D" id="3.40.50.2000">
    <property type="entry name" value="Glycogen Phosphorylase B"/>
    <property type="match status" value="2"/>
</dbReference>
<reference evidence="3 4" key="1">
    <citation type="submission" date="2019-08" db="EMBL/GenBank/DDBJ databases">
        <title>Lewinella sp. strain SSH13 Genome sequencing and assembly.</title>
        <authorList>
            <person name="Kim I."/>
        </authorList>
    </citation>
    <scope>NUCLEOTIDE SEQUENCE [LARGE SCALE GENOMIC DNA]</scope>
    <source>
        <strain evidence="3 4">SSH13</strain>
    </source>
</reference>
<protein>
    <submittedName>
        <fullName evidence="3">Glycosyltransferase family 4 protein</fullName>
    </submittedName>
</protein>
<gene>
    <name evidence="3" type="ORF">FUA23_20165</name>
</gene>
<sequence length="368" mass="40621">MEIIHLVMGKANPDRMNGVNKVVHQLATQQVAAGLKAEVWGFTHDLSENYPERNFTTSLFRTSGKFSAPDQRFLNSIKALDTERTVFHLHGGWIPQFYKAAKALKKAGLKYVITGHGAYNTVAMQRSKLKKLAYFQLFEKILLKNAAAIHCIGASEVTGLNTIFPTDRTLLIPYGMEFNKEASPEASTSEPFVFGFVGRLDYHTKGLDLMLTAFAQHFRGNTSVVLWLIGDGGGRRAVTELIEQLGISDNVILWGAKFGKDKDALLRQMNVFLHPSRNEGLPSAVLEAAAFSVPCIVSEATNVGEYIKQHRAGFVVGNNDAPALGSAMNQTLHLAPRALKSLGKNAAQMVAEQFNWPRIVKQFNQLYA</sequence>
<dbReference type="RefSeq" id="WP_147932586.1">
    <property type="nucleotide sequence ID" value="NZ_VOXD01000043.1"/>
</dbReference>
<accession>A0A5C7F9C0</accession>
<dbReference type="Pfam" id="PF00534">
    <property type="entry name" value="Glycos_transf_1"/>
    <property type="match status" value="1"/>
</dbReference>
<dbReference type="OrthoDB" id="9806653at2"/>
<dbReference type="CDD" id="cd03801">
    <property type="entry name" value="GT4_PimA-like"/>
    <property type="match status" value="1"/>
</dbReference>